<reference evidence="3" key="1">
    <citation type="journal article" date="2021" name="Mol. Plant Microbe Interact.">
        <title>Complete Genome Sequence of the Plant-Pathogenic Fungus Colletotrichum lupini.</title>
        <authorList>
            <person name="Baroncelli R."/>
            <person name="Pensec F."/>
            <person name="Da Lio D."/>
            <person name="Boufleur T."/>
            <person name="Vicente I."/>
            <person name="Sarrocco S."/>
            <person name="Picot A."/>
            <person name="Baraldi E."/>
            <person name="Sukno S."/>
            <person name="Thon M."/>
            <person name="Le Floch G."/>
        </authorList>
    </citation>
    <scope>NUCLEOTIDE SEQUENCE</scope>
    <source>
        <strain evidence="3">IMI 504893</strain>
    </source>
</reference>
<keyword evidence="1" id="KW-1133">Transmembrane helix</keyword>
<dbReference type="GeneID" id="73349086"/>
<dbReference type="GO" id="GO:0003824">
    <property type="term" value="F:catalytic activity"/>
    <property type="evidence" value="ECO:0007669"/>
    <property type="project" value="InterPro"/>
</dbReference>
<accession>A0A9Q8T7P8</accession>
<evidence type="ECO:0000256" key="1">
    <source>
        <dbReference type="SAM" id="Phobius"/>
    </source>
</evidence>
<protein>
    <submittedName>
        <fullName evidence="3">MOSC domain-containing protein</fullName>
    </submittedName>
</protein>
<sequence length="486" mass="54819">MNWKPSITSSTKINGNNRERERSIIIMDPNISASALGEPHHLGIGFYLLPFATFLCFLVPVLYIFPPIPATTSDALRSTHTKIGVSPPKSNLRDQYSVKADAGSTSNAGTGTGPVARVKALCVYPIKSCRGIEVTRSKLLPTGLEFDRLYTFAQLKSRFPAAVDDSAEAKDEHTWEFVTQRQFPLLATVKVDVYVPDATKSTVFMEKSSDAWIVMRFPWREPGFRGTMSWVASKIRDGWRGRPEMEVLLPVEFPTDAEIAERGYTREDVKVWKEVVPALNMEKELPGELCRYLGVSNKLALFRVDPGQLREVYRCAPRKEEAGYQPIVGFQDAYPLHIMNISSLQDFDAKVPKDDELKHLDVRRFRSNIIVSDAPAYDEESWKWVNFTQGTSKVTVPAKFQVSCRTVRCKMPNVDPVTGARHGAEPDRSLRKLRDVDEGAPRMGCLGMQMCPLFEGTDRVEYMQAWLEVGMDVSVLERGDHVYIKQ</sequence>
<dbReference type="PANTHER" id="PTHR14237">
    <property type="entry name" value="MOLYBDOPTERIN COFACTOR SULFURASE MOSC"/>
    <property type="match status" value="1"/>
</dbReference>
<dbReference type="Pfam" id="PF03476">
    <property type="entry name" value="MOSC_N"/>
    <property type="match status" value="1"/>
</dbReference>
<dbReference type="GO" id="GO:0030170">
    <property type="term" value="F:pyridoxal phosphate binding"/>
    <property type="evidence" value="ECO:0007669"/>
    <property type="project" value="InterPro"/>
</dbReference>
<evidence type="ECO:0000259" key="2">
    <source>
        <dbReference type="PROSITE" id="PS51340"/>
    </source>
</evidence>
<dbReference type="PROSITE" id="PS51340">
    <property type="entry name" value="MOSC"/>
    <property type="match status" value="1"/>
</dbReference>
<dbReference type="Pfam" id="PF03473">
    <property type="entry name" value="MOSC"/>
    <property type="match status" value="1"/>
</dbReference>
<dbReference type="PANTHER" id="PTHR14237:SF23">
    <property type="entry name" value="MOSC DOMAIN PROTEIN (AFU_ORTHOLOGUE AFUA_7G05900)"/>
    <property type="match status" value="1"/>
</dbReference>
<evidence type="ECO:0000313" key="4">
    <source>
        <dbReference type="Proteomes" id="UP000830671"/>
    </source>
</evidence>
<dbReference type="AlphaFoldDB" id="A0A9Q8T7P8"/>
<evidence type="ECO:0000313" key="3">
    <source>
        <dbReference type="EMBL" id="UQC89621.1"/>
    </source>
</evidence>
<keyword evidence="4" id="KW-1185">Reference proteome</keyword>
<gene>
    <name evidence="3" type="ORF">CLUP02_15152</name>
</gene>
<dbReference type="Proteomes" id="UP000830671">
    <property type="component" value="Chromosome 8"/>
</dbReference>
<dbReference type="GO" id="GO:0030151">
    <property type="term" value="F:molybdenum ion binding"/>
    <property type="evidence" value="ECO:0007669"/>
    <property type="project" value="InterPro"/>
</dbReference>
<feature type="domain" description="MOSC" evidence="2">
    <location>
        <begin position="307"/>
        <end position="485"/>
    </location>
</feature>
<dbReference type="InterPro" id="IPR005303">
    <property type="entry name" value="MOCOS_middle"/>
</dbReference>
<dbReference type="SUPFAM" id="SSF50800">
    <property type="entry name" value="PK beta-barrel domain-like"/>
    <property type="match status" value="1"/>
</dbReference>
<keyword evidence="1" id="KW-0472">Membrane</keyword>
<dbReference type="RefSeq" id="XP_049151222.1">
    <property type="nucleotide sequence ID" value="XM_049294076.1"/>
</dbReference>
<dbReference type="InterPro" id="IPR005302">
    <property type="entry name" value="MoCF_Sase_C"/>
</dbReference>
<dbReference type="InterPro" id="IPR011037">
    <property type="entry name" value="Pyrv_Knase-like_insert_dom_sf"/>
</dbReference>
<name>A0A9Q8T7P8_9PEZI</name>
<dbReference type="EMBL" id="CP019480">
    <property type="protein sequence ID" value="UQC89621.1"/>
    <property type="molecule type" value="Genomic_DNA"/>
</dbReference>
<organism evidence="3 4">
    <name type="scientific">Colletotrichum lupini</name>
    <dbReference type="NCBI Taxonomy" id="145971"/>
    <lineage>
        <taxon>Eukaryota</taxon>
        <taxon>Fungi</taxon>
        <taxon>Dikarya</taxon>
        <taxon>Ascomycota</taxon>
        <taxon>Pezizomycotina</taxon>
        <taxon>Sordariomycetes</taxon>
        <taxon>Hypocreomycetidae</taxon>
        <taxon>Glomerellales</taxon>
        <taxon>Glomerellaceae</taxon>
        <taxon>Colletotrichum</taxon>
        <taxon>Colletotrichum acutatum species complex</taxon>
    </lineage>
</organism>
<feature type="transmembrane region" description="Helical" evidence="1">
    <location>
        <begin position="44"/>
        <end position="65"/>
    </location>
</feature>
<proteinExistence type="predicted"/>
<dbReference type="KEGG" id="clup:CLUP02_15152"/>
<keyword evidence="1" id="KW-0812">Transmembrane</keyword>